<protein>
    <submittedName>
        <fullName evidence="7">DM DNA binding domain protein</fullName>
    </submittedName>
</protein>
<dbReference type="PROSITE" id="PS40000">
    <property type="entry name" value="DM_1"/>
    <property type="match status" value="1"/>
</dbReference>
<dbReference type="SUPFAM" id="SSF82927">
    <property type="entry name" value="Cysteine-rich DNA binding domain, (DM domain)"/>
    <property type="match status" value="1"/>
</dbReference>
<dbReference type="EMBL" id="KZ269978">
    <property type="protein sequence ID" value="OZC12276.1"/>
    <property type="molecule type" value="Genomic_DNA"/>
</dbReference>
<reference evidence="7 8" key="1">
    <citation type="submission" date="2015-12" db="EMBL/GenBank/DDBJ databases">
        <title>Draft genome of the nematode, Onchocerca flexuosa.</title>
        <authorList>
            <person name="Mitreva M."/>
        </authorList>
    </citation>
    <scope>NUCLEOTIDE SEQUENCE [LARGE SCALE GENOMIC DNA]</scope>
    <source>
        <strain evidence="7">Red Deer</strain>
    </source>
</reference>
<dbReference type="Pfam" id="PF00751">
    <property type="entry name" value="DM"/>
    <property type="match status" value="1"/>
</dbReference>
<dbReference type="InterPro" id="IPR001275">
    <property type="entry name" value="DM_DNA-bd"/>
</dbReference>
<feature type="DNA-binding region" description="DM" evidence="5">
    <location>
        <begin position="21"/>
        <end position="70"/>
    </location>
</feature>
<keyword evidence="3 5" id="KW-0238">DNA-binding</keyword>
<keyword evidence="2 5" id="KW-0862">Zinc</keyword>
<dbReference type="InterPro" id="IPR036407">
    <property type="entry name" value="DM_DNA-bd_sf"/>
</dbReference>
<evidence type="ECO:0000256" key="2">
    <source>
        <dbReference type="ARBA" id="ARBA00022833"/>
    </source>
</evidence>
<comment type="subcellular location">
    <subcellularLocation>
        <location evidence="5">Nucleus</location>
    </subcellularLocation>
</comment>
<evidence type="ECO:0000256" key="3">
    <source>
        <dbReference type="ARBA" id="ARBA00023125"/>
    </source>
</evidence>
<keyword evidence="4 5" id="KW-0539">Nucleus</keyword>
<name>A0A238C502_9BILA</name>
<dbReference type="SMART" id="SM00301">
    <property type="entry name" value="DM"/>
    <property type="match status" value="1"/>
</dbReference>
<dbReference type="PROSITE" id="PS50809">
    <property type="entry name" value="DM_2"/>
    <property type="match status" value="1"/>
</dbReference>
<evidence type="ECO:0000256" key="5">
    <source>
        <dbReference type="PROSITE-ProRule" id="PRU00070"/>
    </source>
</evidence>
<dbReference type="Gene3D" id="4.10.1040.10">
    <property type="entry name" value="DM DNA-binding domain"/>
    <property type="match status" value="1"/>
</dbReference>
<keyword evidence="1 5" id="KW-0479">Metal-binding</keyword>
<proteinExistence type="predicted"/>
<dbReference type="AlphaFoldDB" id="A0A238C502"/>
<gene>
    <name evidence="7" type="ORF">X798_00798</name>
</gene>
<feature type="domain" description="DM" evidence="6">
    <location>
        <begin position="21"/>
        <end position="70"/>
    </location>
</feature>
<evidence type="ECO:0000256" key="1">
    <source>
        <dbReference type="ARBA" id="ARBA00022723"/>
    </source>
</evidence>
<evidence type="ECO:0000256" key="4">
    <source>
        <dbReference type="ARBA" id="ARBA00023242"/>
    </source>
</evidence>
<accession>A0A238C502</accession>
<dbReference type="GO" id="GO:0043565">
    <property type="term" value="F:sequence-specific DNA binding"/>
    <property type="evidence" value="ECO:0007669"/>
    <property type="project" value="InterPro"/>
</dbReference>
<evidence type="ECO:0000259" key="6">
    <source>
        <dbReference type="PROSITE" id="PS50809"/>
    </source>
</evidence>
<dbReference type="OrthoDB" id="6162476at2759"/>
<organism evidence="7 8">
    <name type="scientific">Onchocerca flexuosa</name>
    <dbReference type="NCBI Taxonomy" id="387005"/>
    <lineage>
        <taxon>Eukaryota</taxon>
        <taxon>Metazoa</taxon>
        <taxon>Ecdysozoa</taxon>
        <taxon>Nematoda</taxon>
        <taxon>Chromadorea</taxon>
        <taxon>Rhabditida</taxon>
        <taxon>Spirurina</taxon>
        <taxon>Spiruromorpha</taxon>
        <taxon>Filarioidea</taxon>
        <taxon>Onchocercidae</taxon>
        <taxon>Onchocerca</taxon>
    </lineage>
</organism>
<keyword evidence="8" id="KW-1185">Reference proteome</keyword>
<dbReference type="GO" id="GO:0006355">
    <property type="term" value="P:regulation of DNA-templated transcription"/>
    <property type="evidence" value="ECO:0007669"/>
    <property type="project" value="InterPro"/>
</dbReference>
<dbReference type="GO" id="GO:0046872">
    <property type="term" value="F:metal ion binding"/>
    <property type="evidence" value="ECO:0007669"/>
    <property type="project" value="UniProtKB-KW"/>
</dbReference>
<dbReference type="GO" id="GO:0005634">
    <property type="term" value="C:nucleus"/>
    <property type="evidence" value="ECO:0007669"/>
    <property type="project" value="UniProtKB-SubCell"/>
</dbReference>
<evidence type="ECO:0000313" key="7">
    <source>
        <dbReference type="EMBL" id="OZC12276.1"/>
    </source>
</evidence>
<evidence type="ECO:0000313" key="8">
    <source>
        <dbReference type="Proteomes" id="UP000242913"/>
    </source>
</evidence>
<dbReference type="Proteomes" id="UP000242913">
    <property type="component" value="Unassembled WGS sequence"/>
</dbReference>
<sequence length="122" mass="14447">MKMNIEEILPELFGEKRVYYCQRCLNHGLEVKRKNHKSECAFRFCICNDCQIKLRRRQKKQKNLDALNQSNNLRSNDLRRSMGFSKQHDPLFTGCLKCAQQALAYQQILTFIDPILFIMITC</sequence>